<reference evidence="1" key="2">
    <citation type="submission" date="2020-09" db="EMBL/GenBank/DDBJ databases">
        <authorList>
            <person name="Sun Q."/>
            <person name="Zhou Y."/>
        </authorList>
    </citation>
    <scope>NUCLEOTIDE SEQUENCE</scope>
    <source>
        <strain evidence="1">CGMCC 1.15448</strain>
    </source>
</reference>
<dbReference type="RefSeq" id="WP_188932121.1">
    <property type="nucleotide sequence ID" value="NZ_BMJC01000002.1"/>
</dbReference>
<evidence type="ECO:0000313" key="1">
    <source>
        <dbReference type="EMBL" id="GGB01200.1"/>
    </source>
</evidence>
<evidence type="ECO:0000313" key="2">
    <source>
        <dbReference type="Proteomes" id="UP000607559"/>
    </source>
</evidence>
<proteinExistence type="predicted"/>
<accession>A0A8J2UD50</accession>
<name>A0A8J2UD50_9BACT</name>
<dbReference type="Proteomes" id="UP000607559">
    <property type="component" value="Unassembled WGS sequence"/>
</dbReference>
<protein>
    <recommendedName>
        <fullName evidence="3">RHS repeat protein</fullName>
    </recommendedName>
</protein>
<gene>
    <name evidence="1" type="ORF">GCM10011511_25640</name>
</gene>
<comment type="caution">
    <text evidence="1">The sequence shown here is derived from an EMBL/GenBank/DDBJ whole genome shotgun (WGS) entry which is preliminary data.</text>
</comment>
<dbReference type="EMBL" id="BMJC01000002">
    <property type="protein sequence ID" value="GGB01200.1"/>
    <property type="molecule type" value="Genomic_DNA"/>
</dbReference>
<reference evidence="1" key="1">
    <citation type="journal article" date="2014" name="Int. J. Syst. Evol. Microbiol.">
        <title>Complete genome sequence of Corynebacterium casei LMG S-19264T (=DSM 44701T), isolated from a smear-ripened cheese.</title>
        <authorList>
            <consortium name="US DOE Joint Genome Institute (JGI-PGF)"/>
            <person name="Walter F."/>
            <person name="Albersmeier A."/>
            <person name="Kalinowski J."/>
            <person name="Ruckert C."/>
        </authorList>
    </citation>
    <scope>NUCLEOTIDE SEQUENCE</scope>
    <source>
        <strain evidence="1">CGMCC 1.15448</strain>
    </source>
</reference>
<organism evidence="1 2">
    <name type="scientific">Puia dinghuensis</name>
    <dbReference type="NCBI Taxonomy" id="1792502"/>
    <lineage>
        <taxon>Bacteria</taxon>
        <taxon>Pseudomonadati</taxon>
        <taxon>Bacteroidota</taxon>
        <taxon>Chitinophagia</taxon>
        <taxon>Chitinophagales</taxon>
        <taxon>Chitinophagaceae</taxon>
        <taxon>Puia</taxon>
    </lineage>
</organism>
<keyword evidence="2" id="KW-1185">Reference proteome</keyword>
<dbReference type="AlphaFoldDB" id="A0A8J2UD50"/>
<evidence type="ECO:0008006" key="3">
    <source>
        <dbReference type="Google" id="ProtNLM"/>
    </source>
</evidence>
<dbReference type="Gene3D" id="2.180.10.10">
    <property type="entry name" value="RHS repeat-associated core"/>
    <property type="match status" value="1"/>
</dbReference>
<sequence length="281" mass="32208">MKFLIGCLILCLPGQASEAQYLYKDLVVTRQNNARWKLFRENHVSGVTLKSLEANGQPTEGFVGEQTLAADYTQMTTHTKTAGSTDSWIFATYANGLMTKTVDTSDTYQSTTEYQYDAAGHIMSITNTAIETDNHLKDVEQHLWSYDAAHPGKPVSMLKVKNGSDTTYIRFISDEKGNIVEERSARLGENLPTIYYYYDADNHLTDIVRYSIRAQRLLPMDIFEYADGRLSTMLVVPEEGNTFYQKWYYTYDDEKGLKTKDQCYNKEKELLGSVEYEYSYK</sequence>